<dbReference type="InterPro" id="IPR007234">
    <property type="entry name" value="Vps53_N"/>
</dbReference>
<feature type="domain" description="Vps53 C-terminal" evidence="10">
    <location>
        <begin position="696"/>
        <end position="780"/>
    </location>
</feature>
<gene>
    <name evidence="11" type="ORF">CLUMA_CG008996</name>
</gene>
<organism evidence="11 12">
    <name type="scientific">Clunio marinus</name>
    <dbReference type="NCBI Taxonomy" id="568069"/>
    <lineage>
        <taxon>Eukaryota</taxon>
        <taxon>Metazoa</taxon>
        <taxon>Ecdysozoa</taxon>
        <taxon>Arthropoda</taxon>
        <taxon>Hexapoda</taxon>
        <taxon>Insecta</taxon>
        <taxon>Pterygota</taxon>
        <taxon>Neoptera</taxon>
        <taxon>Endopterygota</taxon>
        <taxon>Diptera</taxon>
        <taxon>Nematocera</taxon>
        <taxon>Chironomoidea</taxon>
        <taxon>Chironomidae</taxon>
        <taxon>Clunio</taxon>
    </lineage>
</organism>
<evidence type="ECO:0000313" key="12">
    <source>
        <dbReference type="Proteomes" id="UP000183832"/>
    </source>
</evidence>
<dbReference type="PANTHER" id="PTHR12820:SF0">
    <property type="entry name" value="VACUOLAR PROTEIN SORTING-ASSOCIATED PROTEIN 53 HOMOLOG"/>
    <property type="match status" value="1"/>
</dbReference>
<dbReference type="Gene3D" id="1.10.357.110">
    <property type="entry name" value="Vacuolar protein sorting-associated protein 53, C-terminus"/>
    <property type="match status" value="1"/>
</dbReference>
<dbReference type="GO" id="GO:0005829">
    <property type="term" value="C:cytosol"/>
    <property type="evidence" value="ECO:0007669"/>
    <property type="project" value="GOC"/>
</dbReference>
<sequence>MDEIKIELSDEVQKAIEQVLQSEDPLDKSDFNATEYINRLFPNEIALNGIDDIISQMEIEVQVIDDNIRSVVRGVSTSGTEGKQALDEAKKTITQLFSQIGDIKSRAEVTEEIVKNITSDIKQLDCAKKNLTSAITTLNHLHMLVDGVDKLKVLAEKRLYGEISNPLQAITEVNEHFTQYNEIPQIKELSSSVAEIHKTLSTQITEDFKNTFSLSPSANKMSLAKLKDACLVISVLDGKVRRELLKWFINIQLQEYIQLFHENQDISWLDKIDKRYAWIKRHLLDFEDKYGSVFPDNWEVSERIVVEFCNITRSELSKIMSRRRTEIDVKLLLYAINKTSQFEELLGKRFSGCTLNESVSNKQANVHEKRATLVDGDKNNQTENVENAEDEVVLSFMTTPFRNLIGECFKPYLDIYTDSIDRNLNDLIEKFVQVSKQQSVAASLESCAELFIFYKKSLVQCTQLSNGKTMFDLVLVYKKYLREYAIKILENQTPKVSITTTNATISNSMSLLKQKDFQNLQSAANQVIHSFLKEGEIPRYTKDERILICKILTTSEYCLETIQQLEEKLKEKIDPTFANNVDLSDEKDVFHRVMGHCIQLLVQDLENLCESALVVMSKIQWQNISNVGDQSPYINTIISHFKQTIPNIRDNLSSSRKYYTQFCNKFISSFIPKFINNLYKCRPTNAEGVGNIMGCEQLLLDTHSLKTVLLELPTIDSQVNRKAPASCAKTVIKGMTKAEMIIKIVMANINPHALFIEQYLKLLPDNTLAEFHKICDMKGVKRADQAQLIDLYKKMAPESQNEAEIDPTNETTDDKGRIKKLENLIKKRLPN</sequence>
<dbReference type="Pfam" id="PF04100">
    <property type="entry name" value="Vps53_N"/>
    <property type="match status" value="1"/>
</dbReference>
<dbReference type="PANTHER" id="PTHR12820">
    <property type="entry name" value="VACUOLAR SORTING PROTEIN 53"/>
    <property type="match status" value="1"/>
</dbReference>
<comment type="similarity">
    <text evidence="3">Belongs to the VPS53 family.</text>
</comment>
<evidence type="ECO:0000256" key="2">
    <source>
        <dbReference type="ARBA" id="ARBA00004481"/>
    </source>
</evidence>
<evidence type="ECO:0000259" key="9">
    <source>
        <dbReference type="Pfam" id="PF04100"/>
    </source>
</evidence>
<keyword evidence="7" id="KW-0472">Membrane</keyword>
<protein>
    <recommendedName>
        <fullName evidence="4">Vacuolar protein sorting-associated protein 53 homolog</fullName>
    </recommendedName>
</protein>
<evidence type="ECO:0000256" key="5">
    <source>
        <dbReference type="ARBA" id="ARBA00022753"/>
    </source>
</evidence>
<evidence type="ECO:0000256" key="3">
    <source>
        <dbReference type="ARBA" id="ARBA00008628"/>
    </source>
</evidence>
<keyword evidence="12" id="KW-1185">Reference proteome</keyword>
<dbReference type="EMBL" id="CVRI01000042">
    <property type="protein sequence ID" value="CRK95527.1"/>
    <property type="molecule type" value="Genomic_DNA"/>
</dbReference>
<dbReference type="Proteomes" id="UP000183832">
    <property type="component" value="Unassembled WGS sequence"/>
</dbReference>
<dbReference type="Pfam" id="PF16854">
    <property type="entry name" value="VPS53_C"/>
    <property type="match status" value="1"/>
</dbReference>
<evidence type="ECO:0000259" key="10">
    <source>
        <dbReference type="Pfam" id="PF16854"/>
    </source>
</evidence>
<feature type="domain" description="Vps53 N-terminal" evidence="9">
    <location>
        <begin position="30"/>
        <end position="435"/>
    </location>
</feature>
<proteinExistence type="inferred from homology"/>
<accession>A0A1J1I5B3</accession>
<reference evidence="11 12" key="1">
    <citation type="submission" date="2015-04" db="EMBL/GenBank/DDBJ databases">
        <authorList>
            <person name="Syromyatnikov M.Y."/>
            <person name="Popov V.N."/>
        </authorList>
    </citation>
    <scope>NUCLEOTIDE SEQUENCE [LARGE SCALE GENOMIC DNA]</scope>
</reference>
<dbReference type="InterPro" id="IPR039766">
    <property type="entry name" value="Vps53"/>
</dbReference>
<evidence type="ECO:0000256" key="7">
    <source>
        <dbReference type="ARBA" id="ARBA00023136"/>
    </source>
</evidence>
<dbReference type="InterPro" id="IPR031745">
    <property type="entry name" value="Vps53_C"/>
</dbReference>
<feature type="region of interest" description="Disordered" evidence="8">
    <location>
        <begin position="799"/>
        <end position="819"/>
    </location>
</feature>
<dbReference type="AlphaFoldDB" id="A0A1J1I5B3"/>
<evidence type="ECO:0000256" key="6">
    <source>
        <dbReference type="ARBA" id="ARBA00023034"/>
    </source>
</evidence>
<dbReference type="OrthoDB" id="10261632at2759"/>
<keyword evidence="5" id="KW-0967">Endosome</keyword>
<evidence type="ECO:0000256" key="4">
    <source>
        <dbReference type="ARBA" id="ARBA00014103"/>
    </source>
</evidence>
<dbReference type="InterPro" id="IPR038260">
    <property type="entry name" value="Vps53_C_sf"/>
</dbReference>
<evidence type="ECO:0000256" key="1">
    <source>
        <dbReference type="ARBA" id="ARBA00004150"/>
    </source>
</evidence>
<dbReference type="GO" id="GO:0010008">
    <property type="term" value="C:endosome membrane"/>
    <property type="evidence" value="ECO:0007669"/>
    <property type="project" value="UniProtKB-SubCell"/>
</dbReference>
<dbReference type="GO" id="GO:0042147">
    <property type="term" value="P:retrograde transport, endosome to Golgi"/>
    <property type="evidence" value="ECO:0007669"/>
    <property type="project" value="InterPro"/>
</dbReference>
<name>A0A1J1I5B3_9DIPT</name>
<evidence type="ECO:0000256" key="8">
    <source>
        <dbReference type="SAM" id="MobiDB-lite"/>
    </source>
</evidence>
<keyword evidence="6" id="KW-0333">Golgi apparatus</keyword>
<evidence type="ECO:0000313" key="11">
    <source>
        <dbReference type="EMBL" id="CRK95527.1"/>
    </source>
</evidence>
<dbReference type="STRING" id="568069.A0A1J1I5B3"/>
<comment type="subcellular location">
    <subcellularLocation>
        <location evidence="2">Endosome membrane</location>
        <topology evidence="2">Peripheral membrane protein</topology>
    </subcellularLocation>
    <subcellularLocation>
        <location evidence="1">Golgi apparatus</location>
        <location evidence="1">trans-Golgi network membrane</location>
        <topology evidence="1">Peripheral membrane protein</topology>
    </subcellularLocation>
</comment>
<dbReference type="GO" id="GO:0000938">
    <property type="term" value="C:GARP complex"/>
    <property type="evidence" value="ECO:0007669"/>
    <property type="project" value="InterPro"/>
</dbReference>